<dbReference type="GO" id="GO:0008270">
    <property type="term" value="F:zinc ion binding"/>
    <property type="evidence" value="ECO:0007669"/>
    <property type="project" value="TreeGrafter"/>
</dbReference>
<feature type="domain" description="LITAF" evidence="9">
    <location>
        <begin position="126"/>
        <end position="211"/>
    </location>
</feature>
<keyword evidence="6" id="KW-0862">Zinc</keyword>
<evidence type="ECO:0000256" key="7">
    <source>
        <dbReference type="ARBA" id="ARBA00023136"/>
    </source>
</evidence>
<dbReference type="GO" id="GO:0031902">
    <property type="term" value="C:late endosome membrane"/>
    <property type="evidence" value="ECO:0007669"/>
    <property type="project" value="UniProtKB-SubCell"/>
</dbReference>
<dbReference type="PROSITE" id="PS51837">
    <property type="entry name" value="LITAF"/>
    <property type="match status" value="1"/>
</dbReference>
<dbReference type="InterPro" id="IPR037519">
    <property type="entry name" value="LITAF_fam"/>
</dbReference>
<sequence>MERLESKWITSAGKKVCVYETHKTPARLGLRNMRDGLILVVLGISFGALFSFVEVRMGRLKEAERKRHKLARRYAAHWRARVKKKVAVQFSLTEMANTQEASCSSLEPIEQAKKTAKVLPMQRVLPTREVFVPNLKFGRKPCRLYCSRCHNIVETVPRPVLGLFAVLCSTFCILSFLWPCSLMPCFLTCFADYVHTCPIKNCGHRIGRYRRFRQPIFFV</sequence>
<dbReference type="SMART" id="SM00714">
    <property type="entry name" value="LITAF"/>
    <property type="match status" value="1"/>
</dbReference>
<keyword evidence="8" id="KW-1133">Transmembrane helix</keyword>
<dbReference type="EMBL" id="JAKKPZ010000445">
    <property type="protein sequence ID" value="KAI1695069.1"/>
    <property type="molecule type" value="Genomic_DNA"/>
</dbReference>
<evidence type="ECO:0000256" key="3">
    <source>
        <dbReference type="ARBA" id="ARBA00004630"/>
    </source>
</evidence>
<evidence type="ECO:0000259" key="9">
    <source>
        <dbReference type="PROSITE" id="PS51837"/>
    </source>
</evidence>
<evidence type="ECO:0000256" key="2">
    <source>
        <dbReference type="ARBA" id="ARBA00004481"/>
    </source>
</evidence>
<keyword evidence="7 8" id="KW-0472">Membrane</keyword>
<dbReference type="AlphaFoldDB" id="A0AAD4MJT0"/>
<gene>
    <name evidence="10" type="ORF">DdX_19785</name>
</gene>
<evidence type="ECO:0000313" key="10">
    <source>
        <dbReference type="EMBL" id="KAI1695069.1"/>
    </source>
</evidence>
<keyword evidence="8" id="KW-0812">Transmembrane</keyword>
<keyword evidence="5" id="KW-0479">Metal-binding</keyword>
<comment type="similarity">
    <text evidence="4">Belongs to the CDIP1/LITAF family.</text>
</comment>
<dbReference type="PANTHER" id="PTHR23292:SF6">
    <property type="entry name" value="FI16602P1-RELATED"/>
    <property type="match status" value="1"/>
</dbReference>
<dbReference type="InterPro" id="IPR006629">
    <property type="entry name" value="LITAF"/>
</dbReference>
<dbReference type="PANTHER" id="PTHR23292">
    <property type="entry name" value="LIPOPOLYSACCHARIDE-INDUCED TUMOR NECROSIS FACTOR-ALPHA FACTOR"/>
    <property type="match status" value="1"/>
</dbReference>
<evidence type="ECO:0000256" key="1">
    <source>
        <dbReference type="ARBA" id="ARBA00004414"/>
    </source>
</evidence>
<feature type="transmembrane region" description="Helical" evidence="8">
    <location>
        <begin position="37"/>
        <end position="57"/>
    </location>
</feature>
<comment type="subcellular location">
    <subcellularLocation>
        <location evidence="2">Endosome membrane</location>
        <topology evidence="2">Peripheral membrane protein</topology>
    </subcellularLocation>
    <subcellularLocation>
        <location evidence="1">Late endosome membrane</location>
    </subcellularLocation>
    <subcellularLocation>
        <location evidence="3">Lysosome membrane</location>
        <topology evidence="3">Peripheral membrane protein</topology>
        <orientation evidence="3">Cytoplasmic side</orientation>
    </subcellularLocation>
</comment>
<organism evidence="10 11">
    <name type="scientific">Ditylenchus destructor</name>
    <dbReference type="NCBI Taxonomy" id="166010"/>
    <lineage>
        <taxon>Eukaryota</taxon>
        <taxon>Metazoa</taxon>
        <taxon>Ecdysozoa</taxon>
        <taxon>Nematoda</taxon>
        <taxon>Chromadorea</taxon>
        <taxon>Rhabditida</taxon>
        <taxon>Tylenchina</taxon>
        <taxon>Tylenchomorpha</taxon>
        <taxon>Sphaerularioidea</taxon>
        <taxon>Anguinidae</taxon>
        <taxon>Anguininae</taxon>
        <taxon>Ditylenchus</taxon>
    </lineage>
</organism>
<dbReference type="Pfam" id="PF10601">
    <property type="entry name" value="zf-LITAF-like"/>
    <property type="match status" value="1"/>
</dbReference>
<comment type="caution">
    <text evidence="10">The sequence shown here is derived from an EMBL/GenBank/DDBJ whole genome shotgun (WGS) entry which is preliminary data.</text>
</comment>
<name>A0AAD4MJT0_9BILA</name>
<evidence type="ECO:0000256" key="6">
    <source>
        <dbReference type="ARBA" id="ARBA00022833"/>
    </source>
</evidence>
<evidence type="ECO:0000313" key="11">
    <source>
        <dbReference type="Proteomes" id="UP001201812"/>
    </source>
</evidence>
<evidence type="ECO:0000256" key="5">
    <source>
        <dbReference type="ARBA" id="ARBA00022723"/>
    </source>
</evidence>
<dbReference type="Proteomes" id="UP001201812">
    <property type="component" value="Unassembled WGS sequence"/>
</dbReference>
<proteinExistence type="inferred from homology"/>
<accession>A0AAD4MJT0</accession>
<feature type="transmembrane region" description="Helical" evidence="8">
    <location>
        <begin position="160"/>
        <end position="178"/>
    </location>
</feature>
<dbReference type="GO" id="GO:0005765">
    <property type="term" value="C:lysosomal membrane"/>
    <property type="evidence" value="ECO:0007669"/>
    <property type="project" value="UniProtKB-SubCell"/>
</dbReference>
<protein>
    <submittedName>
        <fullName evidence="10">LITAF-like zinc ribbon domain-containing protein</fullName>
    </submittedName>
</protein>
<evidence type="ECO:0000256" key="8">
    <source>
        <dbReference type="SAM" id="Phobius"/>
    </source>
</evidence>
<reference evidence="10" key="1">
    <citation type="submission" date="2022-01" db="EMBL/GenBank/DDBJ databases">
        <title>Genome Sequence Resource for Two Populations of Ditylenchus destructor, the Migratory Endoparasitic Phytonematode.</title>
        <authorList>
            <person name="Zhang H."/>
            <person name="Lin R."/>
            <person name="Xie B."/>
        </authorList>
    </citation>
    <scope>NUCLEOTIDE SEQUENCE</scope>
    <source>
        <strain evidence="10">BazhouSP</strain>
    </source>
</reference>
<keyword evidence="11" id="KW-1185">Reference proteome</keyword>
<evidence type="ECO:0000256" key="4">
    <source>
        <dbReference type="ARBA" id="ARBA00005975"/>
    </source>
</evidence>